<dbReference type="Proteomes" id="UP000694520">
    <property type="component" value="Chromosome X"/>
</dbReference>
<dbReference type="Ensembl" id="ENSBGRT00000015399.1">
    <property type="protein sequence ID" value="ENSBGRP00000013353.1"/>
    <property type="gene ID" value="ENSBGRG00000008462.1"/>
</dbReference>
<reference evidence="1" key="2">
    <citation type="submission" date="2025-08" db="UniProtKB">
        <authorList>
            <consortium name="Ensembl"/>
        </authorList>
    </citation>
    <scope>IDENTIFICATION</scope>
</reference>
<evidence type="ECO:0008006" key="3">
    <source>
        <dbReference type="Google" id="ProtNLM"/>
    </source>
</evidence>
<organism evidence="1 2">
    <name type="scientific">Bos mutus grunniens</name>
    <name type="common">Wild yak</name>
    <name type="synonym">Bos grunniens</name>
    <dbReference type="NCBI Taxonomy" id="30521"/>
    <lineage>
        <taxon>Eukaryota</taxon>
        <taxon>Metazoa</taxon>
        <taxon>Chordata</taxon>
        <taxon>Craniata</taxon>
        <taxon>Vertebrata</taxon>
        <taxon>Euteleostomi</taxon>
        <taxon>Mammalia</taxon>
        <taxon>Eutheria</taxon>
        <taxon>Laurasiatheria</taxon>
        <taxon>Artiodactyla</taxon>
        <taxon>Ruminantia</taxon>
        <taxon>Pecora</taxon>
        <taxon>Bovidae</taxon>
        <taxon>Bovinae</taxon>
        <taxon>Bos</taxon>
    </lineage>
</organism>
<evidence type="ECO:0000313" key="1">
    <source>
        <dbReference type="Ensembl" id="ENSBGRP00000013353.1"/>
    </source>
</evidence>
<reference evidence="1" key="1">
    <citation type="submission" date="2019-05" db="EMBL/GenBank/DDBJ databases">
        <authorList>
            <person name="Zhang S."/>
            <person name="Liu J."/>
        </authorList>
    </citation>
    <scope>NUCLEOTIDE SEQUENCE [LARGE SCALE GENOMIC DNA]</scope>
</reference>
<dbReference type="AlphaFoldDB" id="A0A8B9X095"/>
<accession>A0A8B9X095</accession>
<dbReference type="InterPro" id="IPR016135">
    <property type="entry name" value="UBQ-conjugating_enzyme/RWD"/>
</dbReference>
<reference evidence="1" key="3">
    <citation type="submission" date="2025-09" db="UniProtKB">
        <authorList>
            <consortium name="Ensembl"/>
        </authorList>
    </citation>
    <scope>IDENTIFICATION</scope>
</reference>
<sequence>MTLKWINKQVSDLARDPLAHAGRFGDDTFHWQATIMGPNDSHFKVVYF</sequence>
<proteinExistence type="predicted"/>
<dbReference type="GeneTree" id="ENSGT01090000260200"/>
<name>A0A8B9X095_BOSMU</name>
<keyword evidence="2" id="KW-1185">Reference proteome</keyword>
<dbReference type="SUPFAM" id="SSF54495">
    <property type="entry name" value="UBC-like"/>
    <property type="match status" value="1"/>
</dbReference>
<protein>
    <recommendedName>
        <fullName evidence="3">UBC core domain-containing protein</fullName>
    </recommendedName>
</protein>
<evidence type="ECO:0000313" key="2">
    <source>
        <dbReference type="Proteomes" id="UP000694520"/>
    </source>
</evidence>